<dbReference type="Proteomes" id="UP000008514">
    <property type="component" value="Chromosome"/>
</dbReference>
<reference evidence="1" key="1">
    <citation type="submission" date="2006-03" db="EMBL/GenBank/DDBJ databases">
        <authorList>
            <person name="Bowman J."/>
            <person name="Ferriera S."/>
            <person name="Johnson J."/>
            <person name="Kravitz S."/>
            <person name="Halpern A."/>
            <person name="Remington K."/>
            <person name="Beeson K."/>
            <person name="Tran B."/>
            <person name="Rogers Y.-H."/>
            <person name="Friedman R."/>
            <person name="Venter J.C."/>
        </authorList>
    </citation>
    <scope>NUCLEOTIDE SEQUENCE [LARGE SCALE GENOMIC DNA]</scope>
    <source>
        <strain evidence="1">ATCC 700755</strain>
    </source>
</reference>
<proteinExistence type="predicted"/>
<dbReference type="AlphaFoldDB" id="K4IW34"/>
<name>K4IW34_PSYTT</name>
<sequence>MKQKIMTIIQQNVNLYRTFAVLLSVSIVVKTNFRLFNKTLFYSNNNTPPRLTPVAHLGGFSFYTGV</sequence>
<dbReference type="EMBL" id="CP003879">
    <property type="protein sequence ID" value="AFU69670.1"/>
    <property type="molecule type" value="Genomic_DNA"/>
</dbReference>
<protein>
    <submittedName>
        <fullName evidence="1">Uncharacterized protein</fullName>
    </submittedName>
</protein>
<dbReference type="KEGG" id="ptq:P700755_002978"/>
<organism evidence="1 2">
    <name type="scientific">Psychroflexus torquis (strain ATCC 700755 / CIP 106069 / ACAM 623)</name>
    <dbReference type="NCBI Taxonomy" id="313595"/>
    <lineage>
        <taxon>Bacteria</taxon>
        <taxon>Pseudomonadati</taxon>
        <taxon>Bacteroidota</taxon>
        <taxon>Flavobacteriia</taxon>
        <taxon>Flavobacteriales</taxon>
        <taxon>Flavobacteriaceae</taxon>
        <taxon>Psychroflexus</taxon>
    </lineage>
</organism>
<reference evidence="1" key="2">
    <citation type="submission" date="2012-09" db="EMBL/GenBank/DDBJ databases">
        <title>The complete sequence of Psychroflexus torquis an extreme psychrophile from sea-ice that is stimulated by light.</title>
        <authorList>
            <person name="Feng S."/>
            <person name="Powell S.M."/>
            <person name="Bowman J.P."/>
        </authorList>
    </citation>
    <scope>NUCLEOTIDE SEQUENCE [LARGE SCALE GENOMIC DNA]</scope>
    <source>
        <strain evidence="1">ATCC 700755</strain>
    </source>
</reference>
<gene>
    <name evidence="1" type="ordered locus">P700755_002978</name>
</gene>
<evidence type="ECO:0000313" key="2">
    <source>
        <dbReference type="Proteomes" id="UP000008514"/>
    </source>
</evidence>
<dbReference type="STRING" id="313595.P700755_002978"/>
<accession>K4IW34</accession>
<evidence type="ECO:0000313" key="1">
    <source>
        <dbReference type="EMBL" id="AFU69670.1"/>
    </source>
</evidence>
<dbReference type="HOGENOM" id="CLU_2828107_0_0_10"/>
<keyword evidence="2" id="KW-1185">Reference proteome</keyword>